<proteinExistence type="inferred from homology"/>
<feature type="binding site" evidence="6">
    <location>
        <position position="111"/>
    </location>
    <ligand>
        <name>(6R)-10-formyltetrahydrofolate</name>
        <dbReference type="ChEBI" id="CHEBI:195366"/>
    </ligand>
</feature>
<dbReference type="InterPro" id="IPR036477">
    <property type="entry name" value="Formyl_transf_N_sf"/>
</dbReference>
<reference evidence="9" key="1">
    <citation type="submission" date="2018-08" db="EMBL/GenBank/DDBJ databases">
        <authorList>
            <person name="Jin W."/>
            <person name="Wang H."/>
            <person name="Yang Y."/>
            <person name="Li M."/>
            <person name="Liu J."/>
        </authorList>
    </citation>
    <scope>NUCLEOTIDE SEQUENCE</scope>
    <source>
        <strain evidence="9">AESS21</strain>
    </source>
</reference>
<evidence type="ECO:0000313" key="10">
    <source>
        <dbReference type="Proteomes" id="UP000705379"/>
    </source>
</evidence>
<keyword evidence="2 6" id="KW-0808">Transferase</keyword>
<evidence type="ECO:0000256" key="5">
    <source>
        <dbReference type="ARBA" id="ARBA00047664"/>
    </source>
</evidence>
<dbReference type="GO" id="GO:0005829">
    <property type="term" value="C:cytosol"/>
    <property type="evidence" value="ECO:0007669"/>
    <property type="project" value="TreeGrafter"/>
</dbReference>
<evidence type="ECO:0000313" key="9">
    <source>
        <dbReference type="EMBL" id="MBS8259203.1"/>
    </source>
</evidence>
<dbReference type="EC" id="2.1.2.2" evidence="6"/>
<dbReference type="GO" id="GO:0006189">
    <property type="term" value="P:'de novo' IMP biosynthetic process"/>
    <property type="evidence" value="ECO:0007669"/>
    <property type="project" value="UniProtKB-UniRule"/>
</dbReference>
<evidence type="ECO:0000256" key="6">
    <source>
        <dbReference type="HAMAP-Rule" id="MF_01930"/>
    </source>
</evidence>
<evidence type="ECO:0000256" key="2">
    <source>
        <dbReference type="ARBA" id="ARBA00022679"/>
    </source>
</evidence>
<evidence type="ECO:0000256" key="3">
    <source>
        <dbReference type="ARBA" id="ARBA00022755"/>
    </source>
</evidence>
<dbReference type="CDD" id="cd08645">
    <property type="entry name" value="FMT_core_GART"/>
    <property type="match status" value="1"/>
</dbReference>
<dbReference type="SUPFAM" id="SSF53328">
    <property type="entry name" value="Formyltransferase"/>
    <property type="match status" value="1"/>
</dbReference>
<evidence type="ECO:0000256" key="1">
    <source>
        <dbReference type="ARBA" id="ARBA00005054"/>
    </source>
</evidence>
<comment type="function">
    <text evidence="6">Catalyzes the transfer of a formyl group from 10-formyltetrahydrofolate to 5-phospho-ribosyl-glycinamide (GAR), producing 5-phospho-ribosyl-N-formylglycinamide (FGAR) and tetrahydrofolate.</text>
</comment>
<dbReference type="Gene3D" id="3.40.50.170">
    <property type="entry name" value="Formyl transferase, N-terminal domain"/>
    <property type="match status" value="1"/>
</dbReference>
<evidence type="ECO:0000259" key="8">
    <source>
        <dbReference type="Pfam" id="PF00551"/>
    </source>
</evidence>
<dbReference type="HAMAP" id="MF_01930">
    <property type="entry name" value="PurN"/>
    <property type="match status" value="1"/>
</dbReference>
<feature type="binding site" evidence="6">
    <location>
        <begin position="15"/>
        <end position="17"/>
    </location>
    <ligand>
        <name>N(1)-(5-phospho-beta-D-ribosyl)glycinamide</name>
        <dbReference type="ChEBI" id="CHEBI:143788"/>
    </ligand>
</feature>
<feature type="binding site" evidence="6">
    <location>
        <position position="69"/>
    </location>
    <ligand>
        <name>(6R)-10-formyltetrahydrofolate</name>
        <dbReference type="ChEBI" id="CHEBI:195366"/>
    </ligand>
</feature>
<dbReference type="InterPro" id="IPR001555">
    <property type="entry name" value="GART_AS"/>
</dbReference>
<comment type="catalytic activity">
    <reaction evidence="5 6">
        <text>N(1)-(5-phospho-beta-D-ribosyl)glycinamide + (6R)-10-formyltetrahydrofolate = N(2)-formyl-N(1)-(5-phospho-beta-D-ribosyl)glycinamide + (6S)-5,6,7,8-tetrahydrofolate + H(+)</text>
        <dbReference type="Rhea" id="RHEA:15053"/>
        <dbReference type="ChEBI" id="CHEBI:15378"/>
        <dbReference type="ChEBI" id="CHEBI:57453"/>
        <dbReference type="ChEBI" id="CHEBI:143788"/>
        <dbReference type="ChEBI" id="CHEBI:147286"/>
        <dbReference type="ChEBI" id="CHEBI:195366"/>
        <dbReference type="EC" id="2.1.2.2"/>
    </reaction>
</comment>
<feature type="domain" description="Formyl transferase N-terminal" evidence="8">
    <location>
        <begin position="5"/>
        <end position="186"/>
    </location>
</feature>
<feature type="region of interest" description="Disordered" evidence="7">
    <location>
        <begin position="198"/>
        <end position="217"/>
    </location>
</feature>
<reference evidence="9" key="2">
    <citation type="journal article" date="2021" name="Microorganisms">
        <title>Bacterial Dimethylsulfoniopropionate Biosynthesis in the East China Sea.</title>
        <authorList>
            <person name="Liu J."/>
            <person name="Zhang Y."/>
            <person name="Liu J."/>
            <person name="Zhong H."/>
            <person name="Williams B.T."/>
            <person name="Zheng Y."/>
            <person name="Curson A.R.J."/>
            <person name="Sun C."/>
            <person name="Sun H."/>
            <person name="Song D."/>
            <person name="Wagner Mackenzie B."/>
            <person name="Bermejo Martinez A."/>
            <person name="Todd J.D."/>
            <person name="Zhang X.H."/>
        </authorList>
    </citation>
    <scope>NUCLEOTIDE SEQUENCE</scope>
    <source>
        <strain evidence="9">AESS21</strain>
    </source>
</reference>
<comment type="pathway">
    <text evidence="1 6">Purine metabolism; IMP biosynthesis via de novo pathway; N(2)-formyl-N(1)-(5-phospho-D-ribosyl)glycinamide from N(1)-(5-phospho-D-ribosyl)glycinamide (10-formyl THF route): step 1/1.</text>
</comment>
<feature type="site" description="Raises pKa of active site His" evidence="6">
    <location>
        <position position="149"/>
    </location>
</feature>
<feature type="active site" description="Proton donor" evidence="6">
    <location>
        <position position="113"/>
    </location>
</feature>
<dbReference type="PANTHER" id="PTHR43369">
    <property type="entry name" value="PHOSPHORIBOSYLGLYCINAMIDE FORMYLTRANSFERASE"/>
    <property type="match status" value="1"/>
</dbReference>
<keyword evidence="3 6" id="KW-0658">Purine biosynthesis</keyword>
<gene>
    <name evidence="6" type="primary">purN</name>
    <name evidence="9" type="ORF">DYI23_03130</name>
</gene>
<sequence length="217" mass="23034">MSPRKKVAVLISGRGSNMMSLISAAMSPSYPAEIGLVVSNKPDAAGLAKAADLGIKTAVVDHRDYKGDREAFEHALNALLKDNAIELVALAGFLRLLTPFLVNEWRDRMINIHPALLPSFKGLNTHERALDEGVKLHGATVHFVSAEMDDGPIIMQGAVPVLEGDTPETLGARVLGVEHQIYPKALELVANGKAKVKGQKVSTTNSDASGSDALIAP</sequence>
<dbReference type="AlphaFoldDB" id="A0A944CBR4"/>
<dbReference type="RefSeq" id="WP_213214863.1">
    <property type="nucleotide sequence ID" value="NZ_QTKU01000001.1"/>
</dbReference>
<dbReference type="EMBL" id="QTKU01000001">
    <property type="protein sequence ID" value="MBS8259203.1"/>
    <property type="molecule type" value="Genomic_DNA"/>
</dbReference>
<dbReference type="InterPro" id="IPR004607">
    <property type="entry name" value="GART"/>
</dbReference>
<accession>A0A944CBR4</accession>
<name>A0A944CBR4_9HYPH</name>
<evidence type="ECO:0000256" key="7">
    <source>
        <dbReference type="SAM" id="MobiDB-lite"/>
    </source>
</evidence>
<comment type="caution">
    <text evidence="9">The sequence shown here is derived from an EMBL/GenBank/DDBJ whole genome shotgun (WGS) entry which is preliminary data.</text>
</comment>
<dbReference type="InterPro" id="IPR002376">
    <property type="entry name" value="Formyl_transf_N"/>
</dbReference>
<feature type="binding site" evidence="6">
    <location>
        <begin position="94"/>
        <end position="97"/>
    </location>
    <ligand>
        <name>(6R)-10-formyltetrahydrofolate</name>
        <dbReference type="ChEBI" id="CHEBI:195366"/>
    </ligand>
</feature>
<dbReference type="PANTHER" id="PTHR43369:SF2">
    <property type="entry name" value="PHOSPHORIBOSYLGLYCINAMIDE FORMYLTRANSFERASE"/>
    <property type="match status" value="1"/>
</dbReference>
<comment type="similarity">
    <text evidence="4 6">Belongs to the GART family.</text>
</comment>
<organism evidence="9 10">
    <name type="scientific">Roseibium polysiphoniae</name>
    <dbReference type="NCBI Taxonomy" id="2571221"/>
    <lineage>
        <taxon>Bacteria</taxon>
        <taxon>Pseudomonadati</taxon>
        <taxon>Pseudomonadota</taxon>
        <taxon>Alphaproteobacteria</taxon>
        <taxon>Hyphomicrobiales</taxon>
        <taxon>Stappiaceae</taxon>
        <taxon>Roseibium</taxon>
    </lineage>
</organism>
<protein>
    <recommendedName>
        <fullName evidence="6">Phosphoribosylglycinamide formyltransferase</fullName>
        <ecNumber evidence="6">2.1.2.2</ecNumber>
    </recommendedName>
    <alternativeName>
        <fullName evidence="6">5'-phosphoribosylglycinamide transformylase</fullName>
    </alternativeName>
    <alternativeName>
        <fullName evidence="6">GAR transformylase</fullName>
        <shortName evidence="6">GART</shortName>
    </alternativeName>
</protein>
<dbReference type="NCBIfam" id="TIGR00639">
    <property type="entry name" value="PurN"/>
    <property type="match status" value="1"/>
</dbReference>
<feature type="compositionally biased region" description="Polar residues" evidence="7">
    <location>
        <begin position="200"/>
        <end position="209"/>
    </location>
</feature>
<dbReference type="PROSITE" id="PS00373">
    <property type="entry name" value="GART"/>
    <property type="match status" value="1"/>
</dbReference>
<dbReference type="Proteomes" id="UP000705379">
    <property type="component" value="Unassembled WGS sequence"/>
</dbReference>
<dbReference type="GO" id="GO:0004644">
    <property type="term" value="F:phosphoribosylglycinamide formyltransferase activity"/>
    <property type="evidence" value="ECO:0007669"/>
    <property type="project" value="UniProtKB-UniRule"/>
</dbReference>
<evidence type="ECO:0000256" key="4">
    <source>
        <dbReference type="ARBA" id="ARBA00038440"/>
    </source>
</evidence>
<dbReference type="Pfam" id="PF00551">
    <property type="entry name" value="Formyl_trans_N"/>
    <property type="match status" value="1"/>
</dbReference>